<dbReference type="GO" id="GO:0051539">
    <property type="term" value="F:4 iron, 4 sulfur cluster binding"/>
    <property type="evidence" value="ECO:0007669"/>
    <property type="project" value="UniProtKB-KW"/>
</dbReference>
<keyword evidence="8" id="KW-0378">Hydrolase</keyword>
<evidence type="ECO:0000313" key="15">
    <source>
        <dbReference type="Proteomes" id="UP000046373"/>
    </source>
</evidence>
<keyword evidence="11" id="KW-0234">DNA repair</keyword>
<sequence>MNYTDVQGGAELANRRRADDGGAMTAASPSTPAEIAELLAFYASAGVDDALQDAPINRFAEAAAIPVGRGPADRRPAERAPAAPQRETRPESRTAPDQAPERVENPPAPLSGLDASNIPDAPTRVPAAAAVPDEAQALLARQLAASASTLDELRQHMAGFDGCNLKFTAKNLVFADGNPNADLMLVGEAPGRDEDLEGLPFVGRSGRLLDRMLAAIGLDRNSAYIANVIPWRPPGNRTPTPHETEICRPFIERQIELVNPKVLVNLGGPSAKTLLNTTEGILRLRGNWRVHTTASGIAIPAMPTLHPAYLLRTPAHKKLAWRDFLEVKAKLKALR</sequence>
<dbReference type="SUPFAM" id="SSF52141">
    <property type="entry name" value="Uracil-DNA glycosylase-like"/>
    <property type="match status" value="1"/>
</dbReference>
<feature type="region of interest" description="Disordered" evidence="12">
    <location>
        <begin position="67"/>
        <end position="123"/>
    </location>
</feature>
<evidence type="ECO:0000256" key="10">
    <source>
        <dbReference type="ARBA" id="ARBA00023014"/>
    </source>
</evidence>
<dbReference type="CDD" id="cd10030">
    <property type="entry name" value="UDG-F4_TTUDGA_SPO1dp_like"/>
    <property type="match status" value="1"/>
</dbReference>
<dbReference type="EMBL" id="CCNB01000007">
    <property type="protein sequence ID" value="CDX33499.1"/>
    <property type="molecule type" value="Genomic_DNA"/>
</dbReference>
<dbReference type="GO" id="GO:0006281">
    <property type="term" value="P:DNA repair"/>
    <property type="evidence" value="ECO:0007669"/>
    <property type="project" value="UniProtKB-KW"/>
</dbReference>
<keyword evidence="5" id="KW-0004">4Fe-4S</keyword>
<dbReference type="PANTHER" id="PTHR33693">
    <property type="entry name" value="TYPE-5 URACIL-DNA GLYCOSYLASE"/>
    <property type="match status" value="1"/>
</dbReference>
<dbReference type="Proteomes" id="UP000046373">
    <property type="component" value="Unassembled WGS sequence"/>
</dbReference>
<evidence type="ECO:0000256" key="5">
    <source>
        <dbReference type="ARBA" id="ARBA00022485"/>
    </source>
</evidence>
<name>A0A090EWC9_MESPL</name>
<evidence type="ECO:0000256" key="3">
    <source>
        <dbReference type="ARBA" id="ARBA00012030"/>
    </source>
</evidence>
<dbReference type="PANTHER" id="PTHR33693:SF1">
    <property type="entry name" value="TYPE-4 URACIL-DNA GLYCOSYLASE"/>
    <property type="match status" value="1"/>
</dbReference>
<evidence type="ECO:0000256" key="1">
    <source>
        <dbReference type="ARBA" id="ARBA00001400"/>
    </source>
</evidence>
<feature type="domain" description="Uracil-DNA glycosylase-like" evidence="13">
    <location>
        <begin position="174"/>
        <end position="325"/>
    </location>
</feature>
<evidence type="ECO:0000259" key="13">
    <source>
        <dbReference type="SMART" id="SM00986"/>
    </source>
</evidence>
<dbReference type="SMART" id="SM00986">
    <property type="entry name" value="UDG"/>
    <property type="match status" value="1"/>
</dbReference>
<dbReference type="AlphaFoldDB" id="A0A090EWC9"/>
<evidence type="ECO:0000256" key="6">
    <source>
        <dbReference type="ARBA" id="ARBA00022723"/>
    </source>
</evidence>
<evidence type="ECO:0000256" key="2">
    <source>
        <dbReference type="ARBA" id="ARBA00006521"/>
    </source>
</evidence>
<feature type="compositionally biased region" description="Basic and acidic residues" evidence="12">
    <location>
        <begin position="86"/>
        <end position="104"/>
    </location>
</feature>
<evidence type="ECO:0000256" key="11">
    <source>
        <dbReference type="ARBA" id="ARBA00023204"/>
    </source>
</evidence>
<evidence type="ECO:0000313" key="14">
    <source>
        <dbReference type="EMBL" id="CDX33499.1"/>
    </source>
</evidence>
<evidence type="ECO:0000256" key="4">
    <source>
        <dbReference type="ARBA" id="ARBA00019403"/>
    </source>
</evidence>
<keyword evidence="10" id="KW-0411">Iron-sulfur</keyword>
<evidence type="ECO:0000256" key="8">
    <source>
        <dbReference type="ARBA" id="ARBA00022801"/>
    </source>
</evidence>
<organism evidence="14 15">
    <name type="scientific">Mesorhizobium plurifarium</name>
    <dbReference type="NCBI Taxonomy" id="69974"/>
    <lineage>
        <taxon>Bacteria</taxon>
        <taxon>Pseudomonadati</taxon>
        <taxon>Pseudomonadota</taxon>
        <taxon>Alphaproteobacteria</taxon>
        <taxon>Hyphomicrobiales</taxon>
        <taxon>Phyllobacteriaceae</taxon>
        <taxon>Mesorhizobium</taxon>
    </lineage>
</organism>
<dbReference type="Pfam" id="PF03167">
    <property type="entry name" value="UDG"/>
    <property type="match status" value="1"/>
</dbReference>
<comment type="catalytic activity">
    <reaction evidence="1">
        <text>Hydrolyzes single-stranded DNA or mismatched double-stranded DNA and polynucleotides, releasing free uracil.</text>
        <dbReference type="EC" id="3.2.2.27"/>
    </reaction>
</comment>
<dbReference type="InterPro" id="IPR005273">
    <property type="entry name" value="Ura-DNA_glyco_family4"/>
</dbReference>
<comment type="similarity">
    <text evidence="2">Belongs to the uracil-DNA glycosylase (UDG) superfamily. Type 4 (UDGa) family.</text>
</comment>
<dbReference type="InterPro" id="IPR036895">
    <property type="entry name" value="Uracil-DNA_glycosylase-like_sf"/>
</dbReference>
<accession>A0A090EWC9</accession>
<evidence type="ECO:0000256" key="7">
    <source>
        <dbReference type="ARBA" id="ARBA00022763"/>
    </source>
</evidence>
<evidence type="ECO:0000256" key="9">
    <source>
        <dbReference type="ARBA" id="ARBA00023004"/>
    </source>
</evidence>
<dbReference type="GO" id="GO:0004844">
    <property type="term" value="F:uracil DNA N-glycosylase activity"/>
    <property type="evidence" value="ECO:0007669"/>
    <property type="project" value="UniProtKB-EC"/>
</dbReference>
<feature type="region of interest" description="Disordered" evidence="12">
    <location>
        <begin position="1"/>
        <end position="29"/>
    </location>
</feature>
<protein>
    <recommendedName>
        <fullName evidence="4">Type-4 uracil-DNA glycosylase</fullName>
        <ecNumber evidence="3">3.2.2.27</ecNumber>
    </recommendedName>
</protein>
<dbReference type="InterPro" id="IPR051536">
    <property type="entry name" value="UDG_Type-4/5"/>
</dbReference>
<dbReference type="EC" id="3.2.2.27" evidence="3"/>
<keyword evidence="9" id="KW-0408">Iron</keyword>
<gene>
    <name evidence="14" type="ORF">MPLDJ20_150563</name>
</gene>
<reference evidence="14 15" key="1">
    <citation type="submission" date="2014-08" db="EMBL/GenBank/DDBJ databases">
        <authorList>
            <person name="Moulin Lionel"/>
        </authorList>
    </citation>
    <scope>NUCLEOTIDE SEQUENCE [LARGE SCALE GENOMIC DNA]</scope>
</reference>
<dbReference type="NCBIfam" id="TIGR00758">
    <property type="entry name" value="UDG_fam4"/>
    <property type="match status" value="1"/>
</dbReference>
<dbReference type="Gene3D" id="3.40.470.10">
    <property type="entry name" value="Uracil-DNA glycosylase-like domain"/>
    <property type="match status" value="1"/>
</dbReference>
<keyword evidence="6" id="KW-0479">Metal-binding</keyword>
<proteinExistence type="inferred from homology"/>
<dbReference type="InterPro" id="IPR005122">
    <property type="entry name" value="Uracil-DNA_glycosylase-like"/>
</dbReference>
<dbReference type="GO" id="GO:0046872">
    <property type="term" value="F:metal ion binding"/>
    <property type="evidence" value="ECO:0007669"/>
    <property type="project" value="UniProtKB-KW"/>
</dbReference>
<evidence type="ECO:0000256" key="12">
    <source>
        <dbReference type="SAM" id="MobiDB-lite"/>
    </source>
</evidence>
<dbReference type="SMART" id="SM00987">
    <property type="entry name" value="UreE_C"/>
    <property type="match status" value="1"/>
</dbReference>
<keyword evidence="7" id="KW-0227">DNA damage</keyword>